<gene>
    <name evidence="1" type="ORF">DPEC_G00001550</name>
</gene>
<dbReference type="Proteomes" id="UP001157502">
    <property type="component" value="Chromosome 1"/>
</dbReference>
<name>A0ACC2HJK4_DALPE</name>
<keyword evidence="2" id="KW-1185">Reference proteome</keyword>
<organism evidence="1 2">
    <name type="scientific">Dallia pectoralis</name>
    <name type="common">Alaska blackfish</name>
    <dbReference type="NCBI Taxonomy" id="75939"/>
    <lineage>
        <taxon>Eukaryota</taxon>
        <taxon>Metazoa</taxon>
        <taxon>Chordata</taxon>
        <taxon>Craniata</taxon>
        <taxon>Vertebrata</taxon>
        <taxon>Euteleostomi</taxon>
        <taxon>Actinopterygii</taxon>
        <taxon>Neopterygii</taxon>
        <taxon>Teleostei</taxon>
        <taxon>Protacanthopterygii</taxon>
        <taxon>Esociformes</taxon>
        <taxon>Umbridae</taxon>
        <taxon>Dallia</taxon>
    </lineage>
</organism>
<evidence type="ECO:0000313" key="2">
    <source>
        <dbReference type="Proteomes" id="UP001157502"/>
    </source>
</evidence>
<evidence type="ECO:0000313" key="1">
    <source>
        <dbReference type="EMBL" id="KAJ8015906.1"/>
    </source>
</evidence>
<dbReference type="EMBL" id="CM055728">
    <property type="protein sequence ID" value="KAJ8015906.1"/>
    <property type="molecule type" value="Genomic_DNA"/>
</dbReference>
<proteinExistence type="predicted"/>
<accession>A0ACC2HJK4</accession>
<comment type="caution">
    <text evidence="1">The sequence shown here is derived from an EMBL/GenBank/DDBJ whole genome shotgun (WGS) entry which is preliminary data.</text>
</comment>
<protein>
    <submittedName>
        <fullName evidence="1">Uncharacterized protein</fullName>
    </submittedName>
</protein>
<sequence>MSSEADRAVEPRVCQGRSACDLLSDGGGLQFSVDDWIWQTGQTLRRTGLWATAAGPETEHPPPPNPFLFNPPHTHTQNSQSLKLTANPQHSSGGSSPWKQECVEGRGDVRGL</sequence>
<reference evidence="1" key="1">
    <citation type="submission" date="2021-05" db="EMBL/GenBank/DDBJ databases">
        <authorList>
            <person name="Pan Q."/>
            <person name="Jouanno E."/>
            <person name="Zahm M."/>
            <person name="Klopp C."/>
            <person name="Cabau C."/>
            <person name="Louis A."/>
            <person name="Berthelot C."/>
            <person name="Parey E."/>
            <person name="Roest Crollius H."/>
            <person name="Montfort J."/>
            <person name="Robinson-Rechavi M."/>
            <person name="Bouchez O."/>
            <person name="Lampietro C."/>
            <person name="Lopez Roques C."/>
            <person name="Donnadieu C."/>
            <person name="Postlethwait J."/>
            <person name="Bobe J."/>
            <person name="Dillon D."/>
            <person name="Chandos A."/>
            <person name="von Hippel F."/>
            <person name="Guiguen Y."/>
        </authorList>
    </citation>
    <scope>NUCLEOTIDE SEQUENCE</scope>
    <source>
        <strain evidence="1">YG-Jan2019</strain>
    </source>
</reference>